<organism evidence="1 2">
    <name type="scientific">Riccia fluitans</name>
    <dbReference type="NCBI Taxonomy" id="41844"/>
    <lineage>
        <taxon>Eukaryota</taxon>
        <taxon>Viridiplantae</taxon>
        <taxon>Streptophyta</taxon>
        <taxon>Embryophyta</taxon>
        <taxon>Marchantiophyta</taxon>
        <taxon>Marchantiopsida</taxon>
        <taxon>Marchantiidae</taxon>
        <taxon>Marchantiales</taxon>
        <taxon>Ricciaceae</taxon>
        <taxon>Riccia</taxon>
    </lineage>
</organism>
<evidence type="ECO:0000313" key="2">
    <source>
        <dbReference type="Proteomes" id="UP001605036"/>
    </source>
</evidence>
<dbReference type="Gene3D" id="3.90.280.10">
    <property type="entry name" value="PEBP-like"/>
    <property type="match status" value="1"/>
</dbReference>
<accession>A0ABD1XUP2</accession>
<dbReference type="PANTHER" id="PTHR30289:SF1">
    <property type="entry name" value="PEBP (PHOSPHATIDYLETHANOLAMINE-BINDING PROTEIN) FAMILY PROTEIN"/>
    <property type="match status" value="1"/>
</dbReference>
<dbReference type="InterPro" id="IPR005247">
    <property type="entry name" value="YbhB_YbcL/LppC-like"/>
</dbReference>
<dbReference type="EMBL" id="JBHFFA010000007">
    <property type="protein sequence ID" value="KAL2612654.1"/>
    <property type="molecule type" value="Genomic_DNA"/>
</dbReference>
<sequence>MAEEFRLVSNAFGHENRIPRKYCVGQHQAGTLPDMSPPLEWYNVPDGTESLALIVENVAESPDSPVPEVHWVVANIPPTLKGLPEGFNHKQIEGDKQYGDIQEGVNDSKMPGYRGPIPVGDTVLEFRLYALDSKMKVGKKVTKDKLLDAIDGHILGEAVLVGHCHGLEKAEPDKRGFISPRFHVDGQSLSH</sequence>
<reference evidence="1 2" key="1">
    <citation type="submission" date="2024-09" db="EMBL/GenBank/DDBJ databases">
        <title>Chromosome-scale assembly of Riccia fluitans.</title>
        <authorList>
            <person name="Paukszto L."/>
            <person name="Sawicki J."/>
            <person name="Karawczyk K."/>
            <person name="Piernik-Szablinska J."/>
            <person name="Szczecinska M."/>
            <person name="Mazdziarz M."/>
        </authorList>
    </citation>
    <scope>NUCLEOTIDE SEQUENCE [LARGE SCALE GENOMIC DNA]</scope>
    <source>
        <strain evidence="1">Rf_01</strain>
        <tissue evidence="1">Aerial parts of the thallus</tissue>
    </source>
</reference>
<evidence type="ECO:0000313" key="1">
    <source>
        <dbReference type="EMBL" id="KAL2612654.1"/>
    </source>
</evidence>
<proteinExistence type="predicted"/>
<name>A0ABD1XUP2_9MARC</name>
<dbReference type="AlphaFoldDB" id="A0ABD1XUP2"/>
<dbReference type="InterPro" id="IPR008914">
    <property type="entry name" value="PEBP"/>
</dbReference>
<dbReference type="InterPro" id="IPR036610">
    <property type="entry name" value="PEBP-like_sf"/>
</dbReference>
<dbReference type="SUPFAM" id="SSF49777">
    <property type="entry name" value="PEBP-like"/>
    <property type="match status" value="1"/>
</dbReference>
<comment type="caution">
    <text evidence="1">The sequence shown here is derived from an EMBL/GenBank/DDBJ whole genome shotgun (WGS) entry which is preliminary data.</text>
</comment>
<dbReference type="CDD" id="cd00865">
    <property type="entry name" value="PEBP_bact_arch"/>
    <property type="match status" value="1"/>
</dbReference>
<gene>
    <name evidence="1" type="ORF">R1flu_024346</name>
</gene>
<dbReference type="PANTHER" id="PTHR30289">
    <property type="entry name" value="UNCHARACTERIZED PROTEIN YBCL-RELATED"/>
    <property type="match status" value="1"/>
</dbReference>
<dbReference type="Pfam" id="PF01161">
    <property type="entry name" value="PBP"/>
    <property type="match status" value="1"/>
</dbReference>
<keyword evidence="2" id="KW-1185">Reference proteome</keyword>
<protein>
    <submittedName>
        <fullName evidence="1">Uncharacterized protein</fullName>
    </submittedName>
</protein>
<dbReference type="NCBIfam" id="TIGR00481">
    <property type="entry name" value="YbhB/YbcL family Raf kinase inhibitor-like protein"/>
    <property type="match status" value="1"/>
</dbReference>
<dbReference type="Proteomes" id="UP001605036">
    <property type="component" value="Unassembled WGS sequence"/>
</dbReference>